<organism evidence="2 3">
    <name type="scientific">Polymorphospora rubra</name>
    <dbReference type="NCBI Taxonomy" id="338584"/>
    <lineage>
        <taxon>Bacteria</taxon>
        <taxon>Bacillati</taxon>
        <taxon>Actinomycetota</taxon>
        <taxon>Actinomycetes</taxon>
        <taxon>Micromonosporales</taxon>
        <taxon>Micromonosporaceae</taxon>
        <taxon>Polymorphospora</taxon>
    </lineage>
</organism>
<keyword evidence="3" id="KW-1185">Reference proteome</keyword>
<dbReference type="Proteomes" id="UP000680866">
    <property type="component" value="Chromosome"/>
</dbReference>
<protein>
    <recommendedName>
        <fullName evidence="4">Secreted protein</fullName>
    </recommendedName>
</protein>
<dbReference type="EMBL" id="AP023359">
    <property type="protein sequence ID" value="BCJ66737.1"/>
    <property type="molecule type" value="Genomic_DNA"/>
</dbReference>
<feature type="chain" id="PRO_5032781982" description="Secreted protein" evidence="1">
    <location>
        <begin position="28"/>
        <end position="87"/>
    </location>
</feature>
<dbReference type="RefSeq" id="WP_212827045.1">
    <property type="nucleotide sequence ID" value="NZ_AP023359.1"/>
</dbReference>
<dbReference type="KEGG" id="pry:Prubr_37580"/>
<keyword evidence="1" id="KW-0732">Signal</keyword>
<sequence length="87" mass="9682">MRKVRGFVALACVAGSLLLGAATPANAAAPAHRATVTASYLFGYYYTLDACRYFGESLVQGGAWGSYNCVYQWHPYDQQSYWYLYMS</sequence>
<accession>A0A810N018</accession>
<name>A0A810N018_9ACTN</name>
<gene>
    <name evidence="2" type="ORF">Prubr_37580</name>
</gene>
<feature type="signal peptide" evidence="1">
    <location>
        <begin position="1"/>
        <end position="27"/>
    </location>
</feature>
<evidence type="ECO:0000313" key="2">
    <source>
        <dbReference type="EMBL" id="BCJ66737.1"/>
    </source>
</evidence>
<proteinExistence type="predicted"/>
<evidence type="ECO:0008006" key="4">
    <source>
        <dbReference type="Google" id="ProtNLM"/>
    </source>
</evidence>
<evidence type="ECO:0000256" key="1">
    <source>
        <dbReference type="SAM" id="SignalP"/>
    </source>
</evidence>
<evidence type="ECO:0000313" key="3">
    <source>
        <dbReference type="Proteomes" id="UP000680866"/>
    </source>
</evidence>
<dbReference type="AlphaFoldDB" id="A0A810N018"/>
<reference evidence="2" key="1">
    <citation type="submission" date="2020-08" db="EMBL/GenBank/DDBJ databases">
        <title>Whole genome shotgun sequence of Polymorphospora rubra NBRC 101157.</title>
        <authorList>
            <person name="Komaki H."/>
            <person name="Tamura T."/>
        </authorList>
    </citation>
    <scope>NUCLEOTIDE SEQUENCE</scope>
    <source>
        <strain evidence="2">NBRC 101157</strain>
    </source>
</reference>